<organism evidence="7 8">
    <name type="scientific">Canna indica</name>
    <name type="common">Indian-shot</name>
    <dbReference type="NCBI Taxonomy" id="4628"/>
    <lineage>
        <taxon>Eukaryota</taxon>
        <taxon>Viridiplantae</taxon>
        <taxon>Streptophyta</taxon>
        <taxon>Embryophyta</taxon>
        <taxon>Tracheophyta</taxon>
        <taxon>Spermatophyta</taxon>
        <taxon>Magnoliopsida</taxon>
        <taxon>Liliopsida</taxon>
        <taxon>Zingiberales</taxon>
        <taxon>Cannaceae</taxon>
        <taxon>Canna</taxon>
    </lineage>
</organism>
<evidence type="ECO:0000313" key="8">
    <source>
        <dbReference type="Proteomes" id="UP001327560"/>
    </source>
</evidence>
<dbReference type="Proteomes" id="UP001327560">
    <property type="component" value="Chromosome 9"/>
</dbReference>
<dbReference type="GO" id="GO:0000398">
    <property type="term" value="P:mRNA splicing, via spliceosome"/>
    <property type="evidence" value="ECO:0007669"/>
    <property type="project" value="TreeGrafter"/>
</dbReference>
<evidence type="ECO:0000313" key="7">
    <source>
        <dbReference type="EMBL" id="WOL19929.1"/>
    </source>
</evidence>
<evidence type="ECO:0000313" key="6">
    <source>
        <dbReference type="EMBL" id="WOL06083.1"/>
    </source>
</evidence>
<sequence length="131" mass="14210">MSVFEDCDYPCRKGSLSVTGAMPFPPGVGGRAPGDTLNDTENYEVITSDRAIDESNVGNRMLRNMGWQEGLGLGKDCSGIKEPVQAKAVDDRSGLGSQQHRKPDSSLEAQAGDSYRTIIQKKAIARFREMA</sequence>
<feature type="domain" description="G-patch" evidence="5">
    <location>
        <begin position="54"/>
        <end position="100"/>
    </location>
</feature>
<dbReference type="SMART" id="SM00443">
    <property type="entry name" value="G_patch"/>
    <property type="match status" value="1"/>
</dbReference>
<evidence type="ECO:0000256" key="4">
    <source>
        <dbReference type="SAM" id="MobiDB-lite"/>
    </source>
</evidence>
<comment type="subcellular location">
    <subcellularLocation>
        <location evidence="1">Nucleus</location>
    </subcellularLocation>
</comment>
<evidence type="ECO:0000256" key="2">
    <source>
        <dbReference type="ARBA" id="ARBA00022884"/>
    </source>
</evidence>
<feature type="region of interest" description="Disordered" evidence="4">
    <location>
        <begin position="85"/>
        <end position="113"/>
    </location>
</feature>
<dbReference type="EMBL" id="CP136893">
    <property type="protein sequence ID" value="WOL06083.1"/>
    <property type="molecule type" value="Genomic_DNA"/>
</dbReference>
<dbReference type="PANTHER" id="PTHR13948">
    <property type="entry name" value="RNA-BINDING PROTEIN"/>
    <property type="match status" value="1"/>
</dbReference>
<dbReference type="AlphaFoldDB" id="A0AAQ3L3Z5"/>
<dbReference type="InterPro" id="IPR000467">
    <property type="entry name" value="G_patch_dom"/>
</dbReference>
<dbReference type="PANTHER" id="PTHR13948:SF3">
    <property type="entry name" value="FI21118P1"/>
    <property type="match status" value="1"/>
</dbReference>
<name>A0AAQ3L3Z5_9LILI</name>
<dbReference type="GO" id="GO:0005634">
    <property type="term" value="C:nucleus"/>
    <property type="evidence" value="ECO:0007669"/>
    <property type="project" value="UniProtKB-SubCell"/>
</dbReference>
<dbReference type="EMBL" id="CP136898">
    <property type="protein sequence ID" value="WOL19929.1"/>
    <property type="molecule type" value="Genomic_DNA"/>
</dbReference>
<accession>A0AAQ3L3Z5</accession>
<evidence type="ECO:0000256" key="1">
    <source>
        <dbReference type="ARBA" id="ARBA00004123"/>
    </source>
</evidence>
<keyword evidence="8" id="KW-1185">Reference proteome</keyword>
<dbReference type="GO" id="GO:0003723">
    <property type="term" value="F:RNA binding"/>
    <property type="evidence" value="ECO:0007669"/>
    <property type="project" value="UniProtKB-KW"/>
</dbReference>
<evidence type="ECO:0000259" key="5">
    <source>
        <dbReference type="PROSITE" id="PS50174"/>
    </source>
</evidence>
<gene>
    <name evidence="6" type="ORF">Cni_G14815</name>
    <name evidence="7" type="ORF">Cni_G28731</name>
</gene>
<protein>
    <recommendedName>
        <fullName evidence="5">G-patch domain-containing protein</fullName>
    </recommendedName>
</protein>
<reference evidence="7 8" key="1">
    <citation type="submission" date="2023-10" db="EMBL/GenBank/DDBJ databases">
        <title>Chromosome-scale genome assembly provides insights into flower coloration mechanisms of Canna indica.</title>
        <authorList>
            <person name="Li C."/>
        </authorList>
    </citation>
    <scope>NUCLEOTIDE SEQUENCE [LARGE SCALE GENOMIC DNA]</scope>
    <source>
        <tissue evidence="7">Flower</tissue>
    </source>
</reference>
<dbReference type="Pfam" id="PF01585">
    <property type="entry name" value="G-patch"/>
    <property type="match status" value="1"/>
</dbReference>
<dbReference type="PROSITE" id="PS50174">
    <property type="entry name" value="G_PATCH"/>
    <property type="match status" value="1"/>
</dbReference>
<evidence type="ECO:0000256" key="3">
    <source>
        <dbReference type="ARBA" id="ARBA00023242"/>
    </source>
</evidence>
<keyword evidence="3" id="KW-0539">Nucleus</keyword>
<proteinExistence type="predicted"/>
<dbReference type="Proteomes" id="UP001327560">
    <property type="component" value="Chromosome 4"/>
</dbReference>
<keyword evidence="2" id="KW-0694">RNA-binding</keyword>